<reference evidence="16 17" key="1">
    <citation type="journal article" date="2022" name="Nat. Ecol. Evol.">
        <title>A masculinizing supergene underlies an exaggerated male reproductive morph in a spider.</title>
        <authorList>
            <person name="Hendrickx F."/>
            <person name="De Corte Z."/>
            <person name="Sonet G."/>
            <person name="Van Belleghem S.M."/>
            <person name="Kostlbacher S."/>
            <person name="Vangestel C."/>
        </authorList>
    </citation>
    <scope>NUCLEOTIDE SEQUENCE [LARGE SCALE GENOMIC DNA]</scope>
    <source>
        <strain evidence="16">W744_W776</strain>
    </source>
</reference>
<feature type="compositionally biased region" description="Low complexity" evidence="14">
    <location>
        <begin position="369"/>
        <end position="383"/>
    </location>
</feature>
<dbReference type="PROSITE" id="PS00027">
    <property type="entry name" value="HOMEOBOX_1"/>
    <property type="match status" value="1"/>
</dbReference>
<feature type="region of interest" description="Disordered" evidence="14">
    <location>
        <begin position="43"/>
        <end position="101"/>
    </location>
</feature>
<dbReference type="InterPro" id="IPR001356">
    <property type="entry name" value="HD"/>
</dbReference>
<evidence type="ECO:0000256" key="10">
    <source>
        <dbReference type="ARBA" id="ARBA00038351"/>
    </source>
</evidence>
<dbReference type="Pfam" id="PF00046">
    <property type="entry name" value="Homeodomain"/>
    <property type="match status" value="1"/>
</dbReference>
<organism evidence="16 17">
    <name type="scientific">Oedothorax gibbosus</name>
    <dbReference type="NCBI Taxonomy" id="931172"/>
    <lineage>
        <taxon>Eukaryota</taxon>
        <taxon>Metazoa</taxon>
        <taxon>Ecdysozoa</taxon>
        <taxon>Arthropoda</taxon>
        <taxon>Chelicerata</taxon>
        <taxon>Arachnida</taxon>
        <taxon>Araneae</taxon>
        <taxon>Araneomorphae</taxon>
        <taxon>Entelegynae</taxon>
        <taxon>Araneoidea</taxon>
        <taxon>Linyphiidae</taxon>
        <taxon>Erigoninae</taxon>
        <taxon>Oedothorax</taxon>
    </lineage>
</organism>
<feature type="domain" description="Homeobox" evidence="15">
    <location>
        <begin position="96"/>
        <end position="156"/>
    </location>
</feature>
<feature type="region of interest" description="Disordered" evidence="14">
    <location>
        <begin position="263"/>
        <end position="315"/>
    </location>
</feature>
<evidence type="ECO:0000256" key="1">
    <source>
        <dbReference type="ARBA" id="ARBA00004123"/>
    </source>
</evidence>
<keyword evidence="9 12" id="KW-0539">Nucleus</keyword>
<dbReference type="Gene3D" id="1.10.10.60">
    <property type="entry name" value="Homeodomain-like"/>
    <property type="match status" value="1"/>
</dbReference>
<proteinExistence type="inferred from homology"/>
<feature type="compositionally biased region" description="Polar residues" evidence="14">
    <location>
        <begin position="265"/>
        <end position="278"/>
    </location>
</feature>
<keyword evidence="17" id="KW-1185">Reference proteome</keyword>
<dbReference type="FunFam" id="1.10.10.60:FF:000057">
    <property type="entry name" value="Short stature homeobox 2"/>
    <property type="match status" value="1"/>
</dbReference>
<dbReference type="GO" id="GO:0005634">
    <property type="term" value="C:nucleus"/>
    <property type="evidence" value="ECO:0007669"/>
    <property type="project" value="UniProtKB-SubCell"/>
</dbReference>
<dbReference type="PANTHER" id="PTHR46799">
    <property type="entry name" value="HOMEOBOX PROTEIN UNC-4 HOMOLOG"/>
    <property type="match status" value="1"/>
</dbReference>
<evidence type="ECO:0000256" key="9">
    <source>
        <dbReference type="ARBA" id="ARBA00023242"/>
    </source>
</evidence>
<accession>A0AAV6UVK9</accession>
<feature type="compositionally biased region" description="Polar residues" evidence="14">
    <location>
        <begin position="306"/>
        <end position="315"/>
    </location>
</feature>
<feature type="compositionally biased region" description="Basic and acidic residues" evidence="14">
    <location>
        <begin position="185"/>
        <end position="205"/>
    </location>
</feature>
<feature type="DNA-binding region" description="Homeobox" evidence="12">
    <location>
        <begin position="98"/>
        <end position="157"/>
    </location>
</feature>
<feature type="compositionally biased region" description="Acidic residues" evidence="14">
    <location>
        <begin position="285"/>
        <end position="297"/>
    </location>
</feature>
<keyword evidence="5" id="KW-0805">Transcription regulation</keyword>
<gene>
    <name evidence="16" type="ORF">JTE90_001235</name>
</gene>
<dbReference type="InterPro" id="IPR017970">
    <property type="entry name" value="Homeobox_CS"/>
</dbReference>
<keyword evidence="4" id="KW-0524">Neurogenesis</keyword>
<evidence type="ECO:0000259" key="15">
    <source>
        <dbReference type="PROSITE" id="PS50071"/>
    </source>
</evidence>
<sequence length="408" mass="45986">MLPIAPYSVPLGHHYARVRPGVPGNYSIEGILGVQPPFVASVPDTPTAGLRPGVHRQKVPSSPVGKPAVFNKKASPDSKDDDEERRKREEDEDEEEKRRRTRTNFNGWQLEELEKAFEASHYPDVFMRETLASRLDLVESRVQVWFQNRRAKWRKRENTKKGPGRPAHNAHPQTCSGEPIPPAEIARRDRERREKKLRKQLERQARRLQQQQKMGKGGSSGMTESVRQTLSDLFRISPRKDSQSLLGSELHRLLEMLGFRMPQPTDASTYLPPSTNLYSPIDESYNTDDEADDTTEDDCPRPPTPNDNKSNKTNPFSIANILSSECGARNKVRLMPYPVTGIQHQPAGFIVAQRTDDRSPTNLGRRTSLTDSCASSCGSSPTSPEREDFEIHHSPNVCGVHYPLLNPG</sequence>
<dbReference type="EMBL" id="JAFNEN010000258">
    <property type="protein sequence ID" value="KAG8187862.1"/>
    <property type="molecule type" value="Genomic_DNA"/>
</dbReference>
<dbReference type="InterPro" id="IPR009057">
    <property type="entry name" value="Homeodomain-like_sf"/>
</dbReference>
<keyword evidence="6 12" id="KW-0238">DNA-binding</keyword>
<keyword evidence="3" id="KW-0221">Differentiation</keyword>
<keyword evidence="7 12" id="KW-0371">Homeobox</keyword>
<comment type="subcellular location">
    <subcellularLocation>
        <location evidence="1 12 13">Nucleus</location>
    </subcellularLocation>
</comment>
<dbReference type="GO" id="GO:0000981">
    <property type="term" value="F:DNA-binding transcription factor activity, RNA polymerase II-specific"/>
    <property type="evidence" value="ECO:0007669"/>
    <property type="project" value="InterPro"/>
</dbReference>
<evidence type="ECO:0000256" key="13">
    <source>
        <dbReference type="RuleBase" id="RU000682"/>
    </source>
</evidence>
<protein>
    <recommendedName>
        <fullName evidence="11">Homeobox protein unc-4</fullName>
    </recommendedName>
</protein>
<name>A0AAV6UVK9_9ARAC</name>
<evidence type="ECO:0000256" key="6">
    <source>
        <dbReference type="ARBA" id="ARBA00023125"/>
    </source>
</evidence>
<dbReference type="GO" id="GO:0007399">
    <property type="term" value="P:nervous system development"/>
    <property type="evidence" value="ECO:0007669"/>
    <property type="project" value="UniProtKB-KW"/>
</dbReference>
<dbReference type="AlphaFoldDB" id="A0AAV6UVK9"/>
<evidence type="ECO:0000313" key="17">
    <source>
        <dbReference type="Proteomes" id="UP000827092"/>
    </source>
</evidence>
<dbReference type="GO" id="GO:0030154">
    <property type="term" value="P:cell differentiation"/>
    <property type="evidence" value="ECO:0007669"/>
    <property type="project" value="UniProtKB-KW"/>
</dbReference>
<evidence type="ECO:0000256" key="14">
    <source>
        <dbReference type="SAM" id="MobiDB-lite"/>
    </source>
</evidence>
<dbReference type="CDD" id="cd00086">
    <property type="entry name" value="homeodomain"/>
    <property type="match status" value="1"/>
</dbReference>
<dbReference type="PANTHER" id="PTHR46799:SF1">
    <property type="entry name" value="HOMEOBOX PROTEIN UNC-4 HOMOLOG"/>
    <property type="match status" value="1"/>
</dbReference>
<evidence type="ECO:0000313" key="16">
    <source>
        <dbReference type="EMBL" id="KAG8187862.1"/>
    </source>
</evidence>
<dbReference type="GO" id="GO:1990837">
    <property type="term" value="F:sequence-specific double-stranded DNA binding"/>
    <property type="evidence" value="ECO:0007669"/>
    <property type="project" value="TreeGrafter"/>
</dbReference>
<feature type="region of interest" description="Disordered" evidence="14">
    <location>
        <begin position="154"/>
        <end position="224"/>
    </location>
</feature>
<feature type="region of interest" description="Disordered" evidence="14">
    <location>
        <begin position="355"/>
        <end position="389"/>
    </location>
</feature>
<dbReference type="SUPFAM" id="SSF46689">
    <property type="entry name" value="Homeodomain-like"/>
    <property type="match status" value="1"/>
</dbReference>
<dbReference type="PROSITE" id="PS50071">
    <property type="entry name" value="HOMEOBOX_2"/>
    <property type="match status" value="1"/>
</dbReference>
<evidence type="ECO:0000256" key="7">
    <source>
        <dbReference type="ARBA" id="ARBA00023155"/>
    </source>
</evidence>
<feature type="compositionally biased region" description="Basic and acidic residues" evidence="14">
    <location>
        <begin position="74"/>
        <end position="89"/>
    </location>
</feature>
<dbReference type="Proteomes" id="UP000827092">
    <property type="component" value="Unassembled WGS sequence"/>
</dbReference>
<evidence type="ECO:0000256" key="11">
    <source>
        <dbReference type="ARBA" id="ARBA00069290"/>
    </source>
</evidence>
<evidence type="ECO:0000256" key="2">
    <source>
        <dbReference type="ARBA" id="ARBA00022473"/>
    </source>
</evidence>
<evidence type="ECO:0000256" key="4">
    <source>
        <dbReference type="ARBA" id="ARBA00022902"/>
    </source>
</evidence>
<keyword evidence="8" id="KW-0804">Transcription</keyword>
<evidence type="ECO:0000256" key="5">
    <source>
        <dbReference type="ARBA" id="ARBA00023015"/>
    </source>
</evidence>
<dbReference type="SMART" id="SM00389">
    <property type="entry name" value="HOX"/>
    <property type="match status" value="1"/>
</dbReference>
<comment type="similarity">
    <text evidence="10">Belongs to the paired homeobox family. Unc-4 subfamily.</text>
</comment>
<evidence type="ECO:0000256" key="12">
    <source>
        <dbReference type="PROSITE-ProRule" id="PRU00108"/>
    </source>
</evidence>
<evidence type="ECO:0000256" key="3">
    <source>
        <dbReference type="ARBA" id="ARBA00022782"/>
    </source>
</evidence>
<keyword evidence="2" id="KW-0217">Developmental protein</keyword>
<evidence type="ECO:0000256" key="8">
    <source>
        <dbReference type="ARBA" id="ARBA00023163"/>
    </source>
</evidence>
<comment type="caution">
    <text evidence="16">The sequence shown here is derived from an EMBL/GenBank/DDBJ whole genome shotgun (WGS) entry which is preliminary data.</text>
</comment>